<feature type="transmembrane region" description="Helical" evidence="1">
    <location>
        <begin position="369"/>
        <end position="387"/>
    </location>
</feature>
<dbReference type="STRING" id="1423726.FC07_GL001062"/>
<proteinExistence type="predicted"/>
<feature type="transmembrane region" description="Helical" evidence="1">
    <location>
        <begin position="244"/>
        <end position="263"/>
    </location>
</feature>
<feature type="transmembrane region" description="Helical" evidence="1">
    <location>
        <begin position="50"/>
        <end position="68"/>
    </location>
</feature>
<evidence type="ECO:0000313" key="3">
    <source>
        <dbReference type="Proteomes" id="UP000051461"/>
    </source>
</evidence>
<evidence type="ECO:0000256" key="1">
    <source>
        <dbReference type="SAM" id="Phobius"/>
    </source>
</evidence>
<sequence length="883" mass="100657">MMKGHKREYLIIGLITFLMPVVILCVIFAYSEIVPFGNNSLIVNDFNNQYLSYFIYLKHNFFSIHNLFYSYSLSLGGNFFGITTYYLLSPFNLLFIIFPVNEFPIVITIMTIIKISCLAVTMYLYLGYLLVKYRRNMQLSLQKYDIRMTGLLAVSFSLMSFVINYKSNIMWLDSIILLPLIMLGLEQILDSKRPYLYIVTLSFSIILNYYIGFILCLFTGLFFIYRLSLFEFKKDNLKKLSEKIFNFVVASSISGALSAFILLPSFESVRLNGAVPYSFSDQLRFSPLDILPMVFSNVTVDTAKGGLPSISCGLLVVILLGLYFLKSKITIRERMTSFIFLILLVFSQSVLGTYLIWHGLTAPNGFPDRNAFIFSFIFVYLAFRAWCYHETWSSRTLSQLLVAYILGMLVLFKTYSNLITFHALVFDLVLGGLIIGSLYLLQNRSYRSIFLCLMIACTFDITLNAYHWQKMTHRSLAVSQFNRYYSSTQGIINKLKSKDTTFYRLGTTFMRADTDPLMFGYVGLSNYNSADNTNNVQFLNKVGYFQKYSYWRWMNYNNGATLGMDSLLGIKYLVTSNNKCFNQNFDQGMSDMGARNEINATSVWQQNKLGDNTQYQVYKNPLALGLVSLVSSKVTNANIVGNDNVFQIQNSIFDALNHKNNRIYQSNQVIRKGKNNYQIVIHHPGDAYAYLPAENWAIIGSTSTQAILSVDGKTISYGNQAENGIVRLGNFKKGQKVNLRIRPQDNKNQKQFNLIYQKQPIVQSENKNRLTRVLTQMKNTAPVTSISGTKISFKVDGSKQKAALLTIPYDASWHAVSNGQNVKLKKSFNNLLTVPLKSGRQKITLSFSPLGLKKGLVISFGGCLGLIIFGIYDEKKRHYFKEG</sequence>
<accession>A0A0R1H0R6</accession>
<dbReference type="PANTHER" id="PTHR38454:SF1">
    <property type="entry name" value="INTEGRAL MEMBRANE PROTEIN"/>
    <property type="match status" value="1"/>
</dbReference>
<keyword evidence="1" id="KW-0472">Membrane</keyword>
<gene>
    <name evidence="2" type="ORF">FC07_GL001062</name>
</gene>
<keyword evidence="1" id="KW-0812">Transmembrane</keyword>
<dbReference type="AlphaFoldDB" id="A0A0R1H0R6"/>
<evidence type="ECO:0000313" key="2">
    <source>
        <dbReference type="EMBL" id="KRK40203.1"/>
    </source>
</evidence>
<feature type="transmembrane region" description="Helical" evidence="1">
    <location>
        <begin position="9"/>
        <end position="30"/>
    </location>
</feature>
<comment type="caution">
    <text evidence="2">The sequence shown here is derived from an EMBL/GenBank/DDBJ whole genome shotgun (WGS) entry which is preliminary data.</text>
</comment>
<feature type="transmembrane region" description="Helical" evidence="1">
    <location>
        <begin position="196"/>
        <end position="224"/>
    </location>
</feature>
<keyword evidence="3" id="KW-1185">Reference proteome</keyword>
<feature type="transmembrane region" description="Helical" evidence="1">
    <location>
        <begin position="103"/>
        <end position="126"/>
    </location>
</feature>
<protein>
    <recommendedName>
        <fullName evidence="4">Bacterial membrane protein YfhO</fullName>
    </recommendedName>
</protein>
<dbReference type="Proteomes" id="UP000051461">
    <property type="component" value="Unassembled WGS sequence"/>
</dbReference>
<feature type="transmembrane region" description="Helical" evidence="1">
    <location>
        <begin position="421"/>
        <end position="441"/>
    </location>
</feature>
<feature type="transmembrane region" description="Helical" evidence="1">
    <location>
        <begin position="146"/>
        <end position="163"/>
    </location>
</feature>
<keyword evidence="1" id="KW-1133">Transmembrane helix</keyword>
<dbReference type="Pfam" id="PF09586">
    <property type="entry name" value="YfhO"/>
    <property type="match status" value="1"/>
</dbReference>
<dbReference type="RefSeq" id="WP_057903720.1">
    <property type="nucleotide sequence ID" value="NZ_AZDA01000018.1"/>
</dbReference>
<name>A0A0R1H0R6_9LACO</name>
<dbReference type="InterPro" id="IPR018580">
    <property type="entry name" value="Uncharacterised_YfhO"/>
</dbReference>
<dbReference type="EMBL" id="AZDA01000018">
    <property type="protein sequence ID" value="KRK40203.1"/>
    <property type="molecule type" value="Genomic_DNA"/>
</dbReference>
<feature type="transmembrane region" description="Helical" evidence="1">
    <location>
        <begin position="448"/>
        <end position="468"/>
    </location>
</feature>
<feature type="transmembrane region" description="Helical" evidence="1">
    <location>
        <begin position="399"/>
        <end position="415"/>
    </location>
</feature>
<feature type="transmembrane region" description="Helical" evidence="1">
    <location>
        <begin position="306"/>
        <end position="325"/>
    </location>
</feature>
<reference evidence="2 3" key="1">
    <citation type="journal article" date="2015" name="Genome Announc.">
        <title>Expanding the biotechnology potential of lactobacilli through comparative genomics of 213 strains and associated genera.</title>
        <authorList>
            <person name="Sun Z."/>
            <person name="Harris H.M."/>
            <person name="McCann A."/>
            <person name="Guo C."/>
            <person name="Argimon S."/>
            <person name="Zhang W."/>
            <person name="Yang X."/>
            <person name="Jeffery I.B."/>
            <person name="Cooney J.C."/>
            <person name="Kagawa T.F."/>
            <person name="Liu W."/>
            <person name="Song Y."/>
            <person name="Salvetti E."/>
            <person name="Wrobel A."/>
            <person name="Rasinkangas P."/>
            <person name="Parkhill J."/>
            <person name="Rea M.C."/>
            <person name="O'Sullivan O."/>
            <person name="Ritari J."/>
            <person name="Douillard F.P."/>
            <person name="Paul Ross R."/>
            <person name="Yang R."/>
            <person name="Briner A.E."/>
            <person name="Felis G.E."/>
            <person name="de Vos W.M."/>
            <person name="Barrangou R."/>
            <person name="Klaenhammer T.R."/>
            <person name="Caufield P.W."/>
            <person name="Cui Y."/>
            <person name="Zhang H."/>
            <person name="O'Toole P.W."/>
        </authorList>
    </citation>
    <scope>NUCLEOTIDE SEQUENCE [LARGE SCALE GENOMIC DNA]</scope>
    <source>
        <strain evidence="2 3">DSM 20003</strain>
    </source>
</reference>
<feature type="transmembrane region" description="Helical" evidence="1">
    <location>
        <begin position="855"/>
        <end position="872"/>
    </location>
</feature>
<dbReference type="PATRIC" id="fig|1423726.3.peg.1099"/>
<feature type="transmembrane region" description="Helical" evidence="1">
    <location>
        <begin position="337"/>
        <end position="357"/>
    </location>
</feature>
<evidence type="ECO:0008006" key="4">
    <source>
        <dbReference type="Google" id="ProtNLM"/>
    </source>
</evidence>
<feature type="transmembrane region" description="Helical" evidence="1">
    <location>
        <begin position="75"/>
        <end position="97"/>
    </location>
</feature>
<organism evidence="2 3">
    <name type="scientific">Loigolactobacillus bifermentans DSM 20003</name>
    <dbReference type="NCBI Taxonomy" id="1423726"/>
    <lineage>
        <taxon>Bacteria</taxon>
        <taxon>Bacillati</taxon>
        <taxon>Bacillota</taxon>
        <taxon>Bacilli</taxon>
        <taxon>Lactobacillales</taxon>
        <taxon>Lactobacillaceae</taxon>
        <taxon>Loigolactobacillus</taxon>
    </lineage>
</organism>
<dbReference type="OrthoDB" id="9815466at2"/>
<dbReference type="PANTHER" id="PTHR38454">
    <property type="entry name" value="INTEGRAL MEMBRANE PROTEIN-RELATED"/>
    <property type="match status" value="1"/>
</dbReference>